<reference evidence="2" key="1">
    <citation type="submission" date="2019-05" db="EMBL/GenBank/DDBJ databases">
        <title>Tamlana fucoidanivorans sp. nov., isolated from the surface of algae collected from Fujian province in China.</title>
        <authorList>
            <person name="Li J."/>
        </authorList>
    </citation>
    <scope>NUCLEOTIDE SEQUENCE [LARGE SCALE GENOMIC DNA]</scope>
    <source>
        <strain evidence="2">2251</strain>
        <plasmid evidence="2">unnamed6</plasmid>
    </source>
</reference>
<name>A0A4Y5ST19_9RHOB</name>
<gene>
    <name evidence="1" type="ORF">E4191_17450</name>
</gene>
<dbReference type="RefSeq" id="WP_139615765.1">
    <property type="nucleotide sequence ID" value="NZ_CP040760.1"/>
</dbReference>
<sequence length="107" mass="11644">MQFAYHPHVGRDLQAIAEHVATVSGSKAAAERRLDEIDNLVAEIGRSPNSGARIGNGWLVRHGGAGQKITIVFGLDDSRDCVQIGIIAFGRQNWEPKASQRAGHWCK</sequence>
<dbReference type="Proteomes" id="UP000296374">
    <property type="component" value="Plasmid unnamed6"/>
</dbReference>
<dbReference type="EMBL" id="CP040760">
    <property type="protein sequence ID" value="QDA35955.1"/>
    <property type="molecule type" value="Genomic_DNA"/>
</dbReference>
<evidence type="ECO:0000313" key="2">
    <source>
        <dbReference type="Proteomes" id="UP000296374"/>
    </source>
</evidence>
<dbReference type="KEGG" id="plia:E4191_17450"/>
<organism evidence="1 2">
    <name type="scientific">Paracoccus liaowanqingii</name>
    <dbReference type="NCBI Taxonomy" id="2560053"/>
    <lineage>
        <taxon>Bacteria</taxon>
        <taxon>Pseudomonadati</taxon>
        <taxon>Pseudomonadota</taxon>
        <taxon>Alphaproteobacteria</taxon>
        <taxon>Rhodobacterales</taxon>
        <taxon>Paracoccaceae</taxon>
        <taxon>Paracoccus</taxon>
    </lineage>
</organism>
<keyword evidence="1" id="KW-0614">Plasmid</keyword>
<geneLocation type="plasmid" evidence="1 2">
    <name>unnamed6</name>
</geneLocation>
<evidence type="ECO:0000313" key="1">
    <source>
        <dbReference type="EMBL" id="QDA35955.1"/>
    </source>
</evidence>
<accession>A0A4Y5ST19</accession>
<protein>
    <submittedName>
        <fullName evidence="1">Type II toxin-antitoxin system RelE/ParE family toxin</fullName>
    </submittedName>
</protein>
<proteinExistence type="predicted"/>
<dbReference type="AlphaFoldDB" id="A0A4Y5ST19"/>